<evidence type="ECO:0000256" key="4">
    <source>
        <dbReference type="SAM" id="Phobius"/>
    </source>
</evidence>
<organism evidence="5 6">
    <name type="scientific">Vagococcus proximus</name>
    <dbReference type="NCBI Taxonomy" id="2991417"/>
    <lineage>
        <taxon>Bacteria</taxon>
        <taxon>Bacillati</taxon>
        <taxon>Bacillota</taxon>
        <taxon>Bacilli</taxon>
        <taxon>Lactobacillales</taxon>
        <taxon>Enterococcaceae</taxon>
        <taxon>Vagococcus</taxon>
    </lineage>
</organism>
<gene>
    <name evidence="5" type="ORF">OL233_06445</name>
</gene>
<feature type="transmembrane region" description="Helical" evidence="4">
    <location>
        <begin position="12"/>
        <end position="34"/>
    </location>
</feature>
<keyword evidence="4" id="KW-1133">Transmembrane helix</keyword>
<evidence type="ECO:0008006" key="7">
    <source>
        <dbReference type="Google" id="ProtNLM"/>
    </source>
</evidence>
<protein>
    <recommendedName>
        <fullName evidence="7">PTS EIIC type-2 domain-containing protein</fullName>
    </recommendedName>
</protein>
<reference evidence="5" key="1">
    <citation type="submission" date="2022-10" db="EMBL/GenBank/DDBJ databases">
        <title>Vagococcus sp. isolated from poultry meat.</title>
        <authorList>
            <person name="Johansson P."/>
            <person name="Bjorkroth J."/>
        </authorList>
    </citation>
    <scope>NUCLEOTIDE SEQUENCE</scope>
    <source>
        <strain evidence="5">PNs007</strain>
    </source>
</reference>
<sequence length="104" mass="10994">MAKKKKIIIKQHVMTGISFMIPIIVCGGILGALAKGFGGYDIGSAVEAGVTPFSNLDPFTWTGFWWSVNQLGTYAMDFSVAVMTAGIAFSIAQRPAIIPGLIIG</sequence>
<dbReference type="PANTHER" id="PTHR30505:SF0">
    <property type="entry name" value="FRUCTOSE-LIKE PTS SYSTEM EIIBC COMPONENT-RELATED"/>
    <property type="match status" value="1"/>
</dbReference>
<evidence type="ECO:0000256" key="1">
    <source>
        <dbReference type="ARBA" id="ARBA00022448"/>
    </source>
</evidence>
<dbReference type="EMBL" id="JAPDSH010000004">
    <property type="protein sequence ID" value="MDF0479929.1"/>
    <property type="molecule type" value="Genomic_DNA"/>
</dbReference>
<accession>A0ABT5X1Z8</accession>
<dbReference type="Proteomes" id="UP001147148">
    <property type="component" value="Unassembled WGS sequence"/>
</dbReference>
<keyword evidence="3" id="KW-0598">Phosphotransferase system</keyword>
<keyword evidence="1" id="KW-0813">Transport</keyword>
<evidence type="ECO:0000256" key="2">
    <source>
        <dbReference type="ARBA" id="ARBA00022597"/>
    </source>
</evidence>
<keyword evidence="2" id="KW-0762">Sugar transport</keyword>
<keyword evidence="4" id="KW-0472">Membrane</keyword>
<keyword evidence="6" id="KW-1185">Reference proteome</keyword>
<evidence type="ECO:0000256" key="3">
    <source>
        <dbReference type="ARBA" id="ARBA00022683"/>
    </source>
</evidence>
<feature type="transmembrane region" description="Helical" evidence="4">
    <location>
        <begin position="71"/>
        <end position="92"/>
    </location>
</feature>
<proteinExistence type="predicted"/>
<evidence type="ECO:0000313" key="6">
    <source>
        <dbReference type="Proteomes" id="UP001147148"/>
    </source>
</evidence>
<name>A0ABT5X1Z8_9ENTE</name>
<comment type="caution">
    <text evidence="5">The sequence shown here is derived from an EMBL/GenBank/DDBJ whole genome shotgun (WGS) entry which is preliminary data.</text>
</comment>
<dbReference type="PANTHER" id="PTHR30505">
    <property type="entry name" value="FRUCTOSE-LIKE PERMEASE"/>
    <property type="match status" value="1"/>
</dbReference>
<dbReference type="InterPro" id="IPR050864">
    <property type="entry name" value="Bacterial_PTS_Sugar_Transport"/>
</dbReference>
<keyword evidence="4" id="KW-0812">Transmembrane</keyword>
<evidence type="ECO:0000313" key="5">
    <source>
        <dbReference type="EMBL" id="MDF0479929.1"/>
    </source>
</evidence>